<evidence type="ECO:0000313" key="4">
    <source>
        <dbReference type="EMBL" id="GAA0531987.1"/>
    </source>
</evidence>
<evidence type="ECO:0000256" key="1">
    <source>
        <dbReference type="ARBA" id="ARBA00005125"/>
    </source>
</evidence>
<evidence type="ECO:0000259" key="3">
    <source>
        <dbReference type="Pfam" id="PF01370"/>
    </source>
</evidence>
<organism evidence="4 5">
    <name type="scientific">Pigmentiphaga daeguensis</name>
    <dbReference type="NCBI Taxonomy" id="414049"/>
    <lineage>
        <taxon>Bacteria</taxon>
        <taxon>Pseudomonadati</taxon>
        <taxon>Pseudomonadota</taxon>
        <taxon>Betaproteobacteria</taxon>
        <taxon>Burkholderiales</taxon>
        <taxon>Alcaligenaceae</taxon>
        <taxon>Pigmentiphaga</taxon>
    </lineage>
</organism>
<keyword evidence="5" id="KW-1185">Reference proteome</keyword>
<dbReference type="RefSeq" id="WP_343928700.1">
    <property type="nucleotide sequence ID" value="NZ_BAAAEN010000039.1"/>
</dbReference>
<protein>
    <submittedName>
        <fullName evidence="4">NAD(P)-dependent oxidoreductase</fullName>
    </submittedName>
</protein>
<dbReference type="PANTHER" id="PTHR43000">
    <property type="entry name" value="DTDP-D-GLUCOSE 4,6-DEHYDRATASE-RELATED"/>
    <property type="match status" value="1"/>
</dbReference>
<gene>
    <name evidence="4" type="ORF">GCM10009097_56700</name>
</gene>
<evidence type="ECO:0000256" key="2">
    <source>
        <dbReference type="ARBA" id="ARBA00007637"/>
    </source>
</evidence>
<feature type="domain" description="NAD-dependent epimerase/dehydratase" evidence="3">
    <location>
        <begin position="3"/>
        <end position="252"/>
    </location>
</feature>
<proteinExistence type="inferred from homology"/>
<dbReference type="SUPFAM" id="SSF51735">
    <property type="entry name" value="NAD(P)-binding Rossmann-fold domains"/>
    <property type="match status" value="1"/>
</dbReference>
<comment type="pathway">
    <text evidence="1">Bacterial outer membrane biogenesis; LPS O-antigen biosynthesis.</text>
</comment>
<dbReference type="EMBL" id="BAAAEN010000039">
    <property type="protein sequence ID" value="GAA0531987.1"/>
    <property type="molecule type" value="Genomic_DNA"/>
</dbReference>
<comment type="similarity">
    <text evidence="2">Belongs to the NAD(P)-dependent epimerase/dehydratase family.</text>
</comment>
<dbReference type="Gene3D" id="3.40.50.720">
    <property type="entry name" value="NAD(P)-binding Rossmann-like Domain"/>
    <property type="match status" value="1"/>
</dbReference>
<comment type="caution">
    <text evidence="4">The sequence shown here is derived from an EMBL/GenBank/DDBJ whole genome shotgun (WGS) entry which is preliminary data.</text>
</comment>
<dbReference type="InterPro" id="IPR036291">
    <property type="entry name" value="NAD(P)-bd_dom_sf"/>
</dbReference>
<dbReference type="Proteomes" id="UP001501706">
    <property type="component" value="Unassembled WGS sequence"/>
</dbReference>
<reference evidence="4 5" key="1">
    <citation type="journal article" date="2019" name="Int. J. Syst. Evol. Microbiol.">
        <title>The Global Catalogue of Microorganisms (GCM) 10K type strain sequencing project: providing services to taxonomists for standard genome sequencing and annotation.</title>
        <authorList>
            <consortium name="The Broad Institute Genomics Platform"/>
            <consortium name="The Broad Institute Genome Sequencing Center for Infectious Disease"/>
            <person name="Wu L."/>
            <person name="Ma J."/>
        </authorList>
    </citation>
    <scope>NUCLEOTIDE SEQUENCE [LARGE SCALE GENOMIC DNA]</scope>
    <source>
        <strain evidence="4 5">JCM 14330</strain>
    </source>
</reference>
<evidence type="ECO:0000313" key="5">
    <source>
        <dbReference type="Proteomes" id="UP001501706"/>
    </source>
</evidence>
<sequence length="325" mass="34749">MAILITGAGLIGCHTARLLTERGERVVLYDACPIPGAIASIVDDSRASVVTGDVTDLDHLARVAEQEGVDRVVHTAALLSNAIRRSPLDGIRVNVMGTANILELARRLAFKRVVLASSTTVHYPAFGDFAGPAFPEDYPMRMLAHRPASIYAGTKVAAEYFGLLYRDLHALDVVALRYAAVLGGWSGPGTSVPGKLLATLLEAARAGREAVIDDPLLVWEGGDEFVDARDCARANVAALDAREPAQGVYTIGSGALHRFDDFVDAVRAAHPGLRVRLAVTPKGGFAGFPHIRHTPSDISAARRELGWAPSHALADSVRHFFEHMP</sequence>
<accession>A0ABN1D203</accession>
<dbReference type="InterPro" id="IPR001509">
    <property type="entry name" value="Epimerase_deHydtase"/>
</dbReference>
<dbReference type="Pfam" id="PF01370">
    <property type="entry name" value="Epimerase"/>
    <property type="match status" value="1"/>
</dbReference>
<name>A0ABN1D203_9BURK</name>